<dbReference type="GO" id="GO:0003697">
    <property type="term" value="F:single-stranded DNA binding"/>
    <property type="evidence" value="ECO:0007669"/>
    <property type="project" value="InterPro"/>
</dbReference>
<keyword evidence="1 2" id="KW-0238">DNA-binding</keyword>
<evidence type="ECO:0000256" key="1">
    <source>
        <dbReference type="ARBA" id="ARBA00023125"/>
    </source>
</evidence>
<dbReference type="Proteomes" id="UP000799444">
    <property type="component" value="Unassembled WGS sequence"/>
</dbReference>
<evidence type="ECO:0000256" key="2">
    <source>
        <dbReference type="PROSITE-ProRule" id="PRU00252"/>
    </source>
</evidence>
<name>A0A9P4R806_9PLEO</name>
<keyword evidence="4" id="KW-1185">Reference proteome</keyword>
<dbReference type="EMBL" id="ML996108">
    <property type="protein sequence ID" value="KAF2738518.1"/>
    <property type="molecule type" value="Genomic_DNA"/>
</dbReference>
<dbReference type="OrthoDB" id="1078367at2759"/>
<evidence type="ECO:0000313" key="4">
    <source>
        <dbReference type="Proteomes" id="UP000799444"/>
    </source>
</evidence>
<sequence>MFQSTFRAASRSAAPAVRTFSTTPRAQLARMSIVGRLGTAPEEVNVSGDRTLIRYVIASNHMKGEERKTSWFRVASFVSSQAQKDFLMSIAKGSLLYVDADARMDSYTDAEGNKRSNLSLIARNVDIISRPKVEEAAETNEEGLVQEAAHA</sequence>
<dbReference type="InterPro" id="IPR000424">
    <property type="entry name" value="Primosome_PriB/ssb"/>
</dbReference>
<dbReference type="SUPFAM" id="SSF50249">
    <property type="entry name" value="Nucleic acid-binding proteins"/>
    <property type="match status" value="1"/>
</dbReference>
<dbReference type="InterPro" id="IPR012340">
    <property type="entry name" value="NA-bd_OB-fold"/>
</dbReference>
<dbReference type="Pfam" id="PF00436">
    <property type="entry name" value="SSB"/>
    <property type="match status" value="1"/>
</dbReference>
<protein>
    <submittedName>
        <fullName evidence="3">SsDNA binding protein-like protein</fullName>
    </submittedName>
</protein>
<evidence type="ECO:0000313" key="3">
    <source>
        <dbReference type="EMBL" id="KAF2738518.1"/>
    </source>
</evidence>
<dbReference type="AlphaFoldDB" id="A0A9P4R806"/>
<proteinExistence type="predicted"/>
<organism evidence="3 4">
    <name type="scientific">Polyplosphaeria fusca</name>
    <dbReference type="NCBI Taxonomy" id="682080"/>
    <lineage>
        <taxon>Eukaryota</taxon>
        <taxon>Fungi</taxon>
        <taxon>Dikarya</taxon>
        <taxon>Ascomycota</taxon>
        <taxon>Pezizomycotina</taxon>
        <taxon>Dothideomycetes</taxon>
        <taxon>Pleosporomycetidae</taxon>
        <taxon>Pleosporales</taxon>
        <taxon>Tetraplosphaeriaceae</taxon>
        <taxon>Polyplosphaeria</taxon>
    </lineage>
</organism>
<dbReference type="PROSITE" id="PS50935">
    <property type="entry name" value="SSB"/>
    <property type="match status" value="1"/>
</dbReference>
<accession>A0A9P4R806</accession>
<comment type="caution">
    <text evidence="3">The sequence shown here is derived from an EMBL/GenBank/DDBJ whole genome shotgun (WGS) entry which is preliminary data.</text>
</comment>
<dbReference type="Gene3D" id="2.40.50.140">
    <property type="entry name" value="Nucleic acid-binding proteins"/>
    <property type="match status" value="1"/>
</dbReference>
<dbReference type="CDD" id="cd04496">
    <property type="entry name" value="SSB_OBF"/>
    <property type="match status" value="1"/>
</dbReference>
<gene>
    <name evidence="3" type="ORF">EJ04DRAFT_458981</name>
</gene>
<reference evidence="3" key="1">
    <citation type="journal article" date="2020" name="Stud. Mycol.">
        <title>101 Dothideomycetes genomes: a test case for predicting lifestyles and emergence of pathogens.</title>
        <authorList>
            <person name="Haridas S."/>
            <person name="Albert R."/>
            <person name="Binder M."/>
            <person name="Bloem J."/>
            <person name="Labutti K."/>
            <person name="Salamov A."/>
            <person name="Andreopoulos B."/>
            <person name="Baker S."/>
            <person name="Barry K."/>
            <person name="Bills G."/>
            <person name="Bluhm B."/>
            <person name="Cannon C."/>
            <person name="Castanera R."/>
            <person name="Culley D."/>
            <person name="Daum C."/>
            <person name="Ezra D."/>
            <person name="Gonzalez J."/>
            <person name="Henrissat B."/>
            <person name="Kuo A."/>
            <person name="Liang C."/>
            <person name="Lipzen A."/>
            <person name="Lutzoni F."/>
            <person name="Magnuson J."/>
            <person name="Mondo S."/>
            <person name="Nolan M."/>
            <person name="Ohm R."/>
            <person name="Pangilinan J."/>
            <person name="Park H.-J."/>
            <person name="Ramirez L."/>
            <person name="Alfaro M."/>
            <person name="Sun H."/>
            <person name="Tritt A."/>
            <person name="Yoshinaga Y."/>
            <person name="Zwiers L.-H."/>
            <person name="Turgeon B."/>
            <person name="Goodwin S."/>
            <person name="Spatafora J."/>
            <person name="Crous P."/>
            <person name="Grigoriev I."/>
        </authorList>
    </citation>
    <scope>NUCLEOTIDE SEQUENCE</scope>
    <source>
        <strain evidence="3">CBS 125425</strain>
    </source>
</reference>